<organism evidence="2 3">
    <name type="scientific">Candidatus Methanoperedens nitratireducens</name>
    <dbReference type="NCBI Taxonomy" id="1392998"/>
    <lineage>
        <taxon>Archaea</taxon>
        <taxon>Methanobacteriati</taxon>
        <taxon>Methanobacteriota</taxon>
        <taxon>Stenosarchaea group</taxon>
        <taxon>Methanomicrobia</taxon>
        <taxon>Methanosarcinales</taxon>
        <taxon>ANME-2 cluster</taxon>
        <taxon>Candidatus Methanoperedentaceae</taxon>
        <taxon>Candidatus Methanoperedens</taxon>
    </lineage>
</organism>
<proteinExistence type="predicted"/>
<gene>
    <name evidence="2" type="ORF">MPEBLZ_01680</name>
</gene>
<name>A0A0P7ZG51_9EURY</name>
<dbReference type="GO" id="GO:0050135">
    <property type="term" value="F:NADP+ nucleosidase activity"/>
    <property type="evidence" value="ECO:0007669"/>
    <property type="project" value="InterPro"/>
</dbReference>
<dbReference type="Proteomes" id="UP000050360">
    <property type="component" value="Unassembled WGS sequence"/>
</dbReference>
<reference evidence="2 3" key="1">
    <citation type="submission" date="2015-09" db="EMBL/GenBank/DDBJ databases">
        <title>A metagenomics-based metabolic model of nitrate-dependent anaerobic oxidation of methane by Methanoperedens-like archaea.</title>
        <authorList>
            <person name="Arshad A."/>
            <person name="Speth D.R."/>
            <person name="De Graaf R.M."/>
            <person name="Op Den Camp H.J."/>
            <person name="Jetten M.S."/>
            <person name="Welte C.U."/>
        </authorList>
    </citation>
    <scope>NUCLEOTIDE SEQUENCE [LARGE SCALE GENOMIC DNA]</scope>
</reference>
<dbReference type="EMBL" id="LKCM01000128">
    <property type="protein sequence ID" value="KPQ43806.1"/>
    <property type="molecule type" value="Genomic_DNA"/>
</dbReference>
<dbReference type="AlphaFoldDB" id="A0A0P7ZG51"/>
<evidence type="ECO:0000313" key="2">
    <source>
        <dbReference type="EMBL" id="KPQ43806.1"/>
    </source>
</evidence>
<dbReference type="Pfam" id="PF10137">
    <property type="entry name" value="CAP12-PCTIR_TIR"/>
    <property type="match status" value="1"/>
</dbReference>
<protein>
    <recommendedName>
        <fullName evidence="1">CD-NTase-associated protein 12/Pycsar effector protein TIR domain-containing protein</fullName>
    </recommendedName>
</protein>
<dbReference type="InterPro" id="IPR019302">
    <property type="entry name" value="CAP12/PCTIR_TIR_dom"/>
</dbReference>
<comment type="caution">
    <text evidence="2">The sequence shown here is derived from an EMBL/GenBank/DDBJ whole genome shotgun (WGS) entry which is preliminary data.</text>
</comment>
<evidence type="ECO:0000313" key="3">
    <source>
        <dbReference type="Proteomes" id="UP000050360"/>
    </source>
</evidence>
<sequence length="296" mass="34550">MKENYCFVAHGFSGERSENFQQAINLAFIETGIKALYWDREFKSGEHILKKIEERILTTQFGIYDITNENPNVSLELGLAKGAGKSLYIICRKGTKILSDLQGLERIEYENCEKLTEEIKKKIIEKEFERINEIKAQRKTYENYTMSEENVLKNCVRLYKAELLLHKQGYDVEDKEAHSKKAWFADLSLRKDHIIYGPYEELDEQGNYIAFFNIKINDNQSMEQILLLDVAGAGGGERIVYGTDFNKPFVYQLFGVRFNYLSKGKLEYRVYNLRTQKIEIWVDYVAIVKPSIPIKQ</sequence>
<accession>A0A0P7ZG51</accession>
<evidence type="ECO:0000259" key="1">
    <source>
        <dbReference type="Pfam" id="PF10137"/>
    </source>
</evidence>
<feature type="domain" description="CD-NTase-associated protein 12/Pycsar effector protein TIR" evidence="1">
    <location>
        <begin position="7"/>
        <end position="110"/>
    </location>
</feature>